<dbReference type="EMBL" id="CACRXK020012271">
    <property type="protein sequence ID" value="CAB4023017.1"/>
    <property type="molecule type" value="Genomic_DNA"/>
</dbReference>
<organism evidence="1 2">
    <name type="scientific">Paramuricea clavata</name>
    <name type="common">Red gorgonian</name>
    <name type="synonym">Violescent sea-whip</name>
    <dbReference type="NCBI Taxonomy" id="317549"/>
    <lineage>
        <taxon>Eukaryota</taxon>
        <taxon>Metazoa</taxon>
        <taxon>Cnidaria</taxon>
        <taxon>Anthozoa</taxon>
        <taxon>Octocorallia</taxon>
        <taxon>Malacalcyonacea</taxon>
        <taxon>Plexauridae</taxon>
        <taxon>Paramuricea</taxon>
    </lineage>
</organism>
<evidence type="ECO:0000313" key="2">
    <source>
        <dbReference type="Proteomes" id="UP001152795"/>
    </source>
</evidence>
<accession>A0A7D9L1I4</accession>
<protein>
    <submittedName>
        <fullName evidence="1">Uncharacterized protein</fullName>
    </submittedName>
</protein>
<dbReference type="Proteomes" id="UP001152795">
    <property type="component" value="Unassembled WGS sequence"/>
</dbReference>
<evidence type="ECO:0000313" key="1">
    <source>
        <dbReference type="EMBL" id="CAB4023017.1"/>
    </source>
</evidence>
<proteinExistence type="predicted"/>
<name>A0A7D9L1I4_PARCT</name>
<reference evidence="1" key="1">
    <citation type="submission" date="2020-04" db="EMBL/GenBank/DDBJ databases">
        <authorList>
            <person name="Alioto T."/>
            <person name="Alioto T."/>
            <person name="Gomez Garrido J."/>
        </authorList>
    </citation>
    <scope>NUCLEOTIDE SEQUENCE</scope>
    <source>
        <strain evidence="1">A484AB</strain>
    </source>
</reference>
<dbReference type="OrthoDB" id="6512704at2759"/>
<gene>
    <name evidence="1" type="ORF">PACLA_8A026369</name>
</gene>
<sequence length="97" mass="10766">MTNGAGNVVKKIQLNQIDKPSGIIWVQFDYSDVGEKSRHGNRHLYVQGIESTWTPIKPITTQFAVGRNQTAQVVRKQIPLRPAAATTIHRSQGGTEQ</sequence>
<dbReference type="AlphaFoldDB" id="A0A7D9L1I4"/>
<keyword evidence="2" id="KW-1185">Reference proteome</keyword>
<comment type="caution">
    <text evidence="1">The sequence shown here is derived from an EMBL/GenBank/DDBJ whole genome shotgun (WGS) entry which is preliminary data.</text>
</comment>